<keyword evidence="5" id="KW-0032">Aminotransferase</keyword>
<sequence length="329" mass="35974">MDFEVALANYTGANYSVGVGNATDGMEIFLEAIGIKQGDEVIISSHTMLATASAIKVAGGVPIPVDIGNDNLIGIQAIEDAITPNTVGIMPTQLNGRVCDMDGILAIAKKYGLFVVEDAAQALGAKYKDQHAGTFGLASDISFFPAKVLGCFGDAGAVLVNDKALYHKVYQMHDHGRDVDGKVKCWGRNSRLDNVQAAILSHKLKTYDSVIARRREVAQMYQDHLGHLEELQLPAAPSVESDNFDVYQNYELQADSRDELKAYLSGKNIGTLVQWGGVAIHQLTQLGFNQVLPNTDRFFQQCIMLPMNVFISNSDVDYICEMVTQFYKK</sequence>
<dbReference type="PANTHER" id="PTHR30244">
    <property type="entry name" value="TRANSAMINASE"/>
    <property type="match status" value="1"/>
</dbReference>
<evidence type="ECO:0000256" key="1">
    <source>
        <dbReference type="ARBA" id="ARBA00022898"/>
    </source>
</evidence>
<dbReference type="PIRSF" id="PIRSF000390">
    <property type="entry name" value="PLP_StrS"/>
    <property type="match status" value="1"/>
</dbReference>
<feature type="modified residue" description="N6-(pyridoxal phosphate)lysine" evidence="3">
    <location>
        <position position="147"/>
    </location>
</feature>
<keyword evidence="5" id="KW-0808">Transferase</keyword>
<comment type="similarity">
    <text evidence="4">Belongs to the DegT/DnrJ/EryC1 family.</text>
</comment>
<dbReference type="CDD" id="cd00616">
    <property type="entry name" value="AHBA_syn"/>
    <property type="match status" value="1"/>
</dbReference>
<protein>
    <submittedName>
        <fullName evidence="5">DegT/DnrJ/EryC1/StrS aminotransferase</fullName>
    </submittedName>
</protein>
<dbReference type="EMBL" id="CVUD02000072">
    <property type="protein sequence ID" value="SEH65742.1"/>
    <property type="molecule type" value="Genomic_DNA"/>
</dbReference>
<dbReference type="InterPro" id="IPR015424">
    <property type="entry name" value="PyrdxlP-dep_Trfase"/>
</dbReference>
<dbReference type="SUPFAM" id="SSF53383">
    <property type="entry name" value="PLP-dependent transferases"/>
    <property type="match status" value="1"/>
</dbReference>
<evidence type="ECO:0000256" key="3">
    <source>
        <dbReference type="PIRSR" id="PIRSR000390-2"/>
    </source>
</evidence>
<gene>
    <name evidence="5" type="ORF">BAZSYMB_SCAFFOLD00060_8</name>
</gene>
<organism evidence="5 6">
    <name type="scientific">Bathymodiolus azoricus thioautotrophic gill symbiont</name>
    <dbReference type="NCBI Taxonomy" id="235205"/>
    <lineage>
        <taxon>Bacteria</taxon>
        <taxon>Pseudomonadati</taxon>
        <taxon>Pseudomonadota</taxon>
        <taxon>Gammaproteobacteria</taxon>
        <taxon>sulfur-oxidizing symbionts</taxon>
    </lineage>
</organism>
<dbReference type="AlphaFoldDB" id="A0A1H6K0E1"/>
<keyword evidence="1 3" id="KW-0663">Pyridoxal phosphate</keyword>
<dbReference type="Gene3D" id="3.40.640.10">
    <property type="entry name" value="Type I PLP-dependent aspartate aminotransferase-like (Major domain)"/>
    <property type="match status" value="1"/>
</dbReference>
<name>A0A1H6K0E1_9GAMM</name>
<evidence type="ECO:0000313" key="6">
    <source>
        <dbReference type="Proteomes" id="UP000198559"/>
    </source>
</evidence>
<dbReference type="Gene3D" id="3.90.1150.10">
    <property type="entry name" value="Aspartate Aminotransferase, domain 1"/>
    <property type="match status" value="1"/>
</dbReference>
<accession>A0A1H6K0E1</accession>
<dbReference type="Pfam" id="PF01041">
    <property type="entry name" value="DegT_DnrJ_EryC1"/>
    <property type="match status" value="1"/>
</dbReference>
<dbReference type="GO" id="GO:0030170">
    <property type="term" value="F:pyridoxal phosphate binding"/>
    <property type="evidence" value="ECO:0007669"/>
    <property type="project" value="TreeGrafter"/>
</dbReference>
<evidence type="ECO:0000256" key="2">
    <source>
        <dbReference type="PIRSR" id="PIRSR000390-1"/>
    </source>
</evidence>
<dbReference type="STRING" id="235205.BAZSYMB_SCAFFOLD00060_8"/>
<proteinExistence type="inferred from homology"/>
<dbReference type="PANTHER" id="PTHR30244:SF42">
    <property type="entry name" value="UDP-2-ACETAMIDO-2-DEOXY-3-OXO-D-GLUCURONATE AMINOTRANSFERASE"/>
    <property type="match status" value="1"/>
</dbReference>
<dbReference type="InterPro" id="IPR015421">
    <property type="entry name" value="PyrdxlP-dep_Trfase_major"/>
</dbReference>
<dbReference type="GO" id="GO:0008483">
    <property type="term" value="F:transaminase activity"/>
    <property type="evidence" value="ECO:0007669"/>
    <property type="project" value="UniProtKB-KW"/>
</dbReference>
<evidence type="ECO:0000256" key="4">
    <source>
        <dbReference type="RuleBase" id="RU004508"/>
    </source>
</evidence>
<reference evidence="6" key="1">
    <citation type="submission" date="2016-06" db="EMBL/GenBank/DDBJ databases">
        <authorList>
            <person name="Petersen J."/>
            <person name="Sayavedra L."/>
        </authorList>
    </citation>
    <scope>NUCLEOTIDE SEQUENCE [LARGE SCALE GENOMIC DNA]</scope>
    <source>
        <strain evidence="6">BazSymB</strain>
    </source>
</reference>
<evidence type="ECO:0000313" key="5">
    <source>
        <dbReference type="EMBL" id="SEH65742.1"/>
    </source>
</evidence>
<dbReference type="InterPro" id="IPR000653">
    <property type="entry name" value="DegT/StrS_aminotransferase"/>
</dbReference>
<dbReference type="InterPro" id="IPR015422">
    <property type="entry name" value="PyrdxlP-dep_Trfase_small"/>
</dbReference>
<dbReference type="GO" id="GO:0000271">
    <property type="term" value="P:polysaccharide biosynthetic process"/>
    <property type="evidence" value="ECO:0007669"/>
    <property type="project" value="TreeGrafter"/>
</dbReference>
<dbReference type="Proteomes" id="UP000198559">
    <property type="component" value="Unassembled WGS sequence"/>
</dbReference>
<feature type="active site" description="Proton acceptor" evidence="2">
    <location>
        <position position="147"/>
    </location>
</feature>